<accession>A0A841EBJ6</accession>
<organism evidence="5 6">
    <name type="scientific">Streptomonospora salina</name>
    <dbReference type="NCBI Taxonomy" id="104205"/>
    <lineage>
        <taxon>Bacteria</taxon>
        <taxon>Bacillati</taxon>
        <taxon>Actinomycetota</taxon>
        <taxon>Actinomycetes</taxon>
        <taxon>Streptosporangiales</taxon>
        <taxon>Nocardiopsidaceae</taxon>
        <taxon>Streptomonospora</taxon>
    </lineage>
</organism>
<evidence type="ECO:0000313" key="5">
    <source>
        <dbReference type="EMBL" id="MBB6000515.1"/>
    </source>
</evidence>
<dbReference type="InterPro" id="IPR011991">
    <property type="entry name" value="ArsR-like_HTH"/>
</dbReference>
<comment type="caution">
    <text evidence="5">The sequence shown here is derived from an EMBL/GenBank/DDBJ whole genome shotgun (WGS) entry which is preliminary data.</text>
</comment>
<dbReference type="InterPro" id="IPR036388">
    <property type="entry name" value="WH-like_DNA-bd_sf"/>
</dbReference>
<keyword evidence="2 5" id="KW-0238">DNA-binding</keyword>
<reference evidence="5 6" key="1">
    <citation type="submission" date="2020-08" db="EMBL/GenBank/DDBJ databases">
        <title>Sequencing the genomes of 1000 actinobacteria strains.</title>
        <authorList>
            <person name="Klenk H.-P."/>
        </authorList>
    </citation>
    <scope>NUCLEOTIDE SEQUENCE [LARGE SCALE GENOMIC DNA]</scope>
    <source>
        <strain evidence="5 6">DSM 44593</strain>
    </source>
</reference>
<dbReference type="PROSITE" id="PS50987">
    <property type="entry name" value="HTH_ARSR_2"/>
    <property type="match status" value="1"/>
</dbReference>
<dbReference type="GO" id="GO:0003700">
    <property type="term" value="F:DNA-binding transcription factor activity"/>
    <property type="evidence" value="ECO:0007669"/>
    <property type="project" value="InterPro"/>
</dbReference>
<keyword evidence="3" id="KW-0804">Transcription</keyword>
<dbReference type="Gene3D" id="1.10.10.10">
    <property type="entry name" value="Winged helix-like DNA-binding domain superfamily/Winged helix DNA-binding domain"/>
    <property type="match status" value="1"/>
</dbReference>
<dbReference type="InterPro" id="IPR036390">
    <property type="entry name" value="WH_DNA-bd_sf"/>
</dbReference>
<feature type="domain" description="HTH arsR-type" evidence="4">
    <location>
        <begin position="237"/>
        <end position="343"/>
    </location>
</feature>
<dbReference type="PANTHER" id="PTHR43132:SF8">
    <property type="entry name" value="HTH-TYPE TRANSCRIPTIONAL REGULATOR KMTR"/>
    <property type="match status" value="1"/>
</dbReference>
<protein>
    <submittedName>
        <fullName evidence="5">DNA-binding transcriptional ArsR family regulator</fullName>
    </submittedName>
</protein>
<dbReference type="RefSeq" id="WP_184637999.1">
    <property type="nucleotide sequence ID" value="NZ_BAABKT010000032.1"/>
</dbReference>
<sequence length="343" mass="36669">MLRIHFASADIARTRVALAPDPMWEALLSMHVLQAPGGARYAGWRAEVGTRLDRRGWALTALAPPRGSSADFLTPAPQVQPAAHDVDSAIRTGIDAVRATPVDRLRADVERMAGERALPAWARRLGEGDSAVLDGICGALADYCRTALVPWWPAVDAAVGAARERHSRVLTHYGVAEFLARLPVSGGWRGDVLDVRYPRDRDLYLRGRGLLVLPSYFCLAPVTLCDPDRPPVLVLPVPEEQSDARVRSAAAAARPDRLRALFGRTRAAVLAAVTDEPTTSEVAALTGVSAAAASQHLGTLRASGLVTTRRAGCCVRHSLTALGRCLLSGEEPGRGRIGSVRPD</sequence>
<dbReference type="InterPro" id="IPR001845">
    <property type="entry name" value="HTH_ArsR_DNA-bd_dom"/>
</dbReference>
<dbReference type="CDD" id="cd00090">
    <property type="entry name" value="HTH_ARSR"/>
    <property type="match status" value="1"/>
</dbReference>
<dbReference type="SUPFAM" id="SSF46785">
    <property type="entry name" value="Winged helix' DNA-binding domain"/>
    <property type="match status" value="1"/>
</dbReference>
<proteinExistence type="predicted"/>
<dbReference type="AlphaFoldDB" id="A0A841EBJ6"/>
<evidence type="ECO:0000259" key="4">
    <source>
        <dbReference type="PROSITE" id="PS50987"/>
    </source>
</evidence>
<gene>
    <name evidence="5" type="ORF">HNR25_004266</name>
</gene>
<dbReference type="InterPro" id="IPR051011">
    <property type="entry name" value="Metal_resp_trans_reg"/>
</dbReference>
<dbReference type="GO" id="GO:0003677">
    <property type="term" value="F:DNA binding"/>
    <property type="evidence" value="ECO:0007669"/>
    <property type="project" value="UniProtKB-KW"/>
</dbReference>
<keyword evidence="6" id="KW-1185">Reference proteome</keyword>
<name>A0A841EBJ6_9ACTN</name>
<evidence type="ECO:0000256" key="3">
    <source>
        <dbReference type="ARBA" id="ARBA00023163"/>
    </source>
</evidence>
<dbReference type="PANTHER" id="PTHR43132">
    <property type="entry name" value="ARSENICAL RESISTANCE OPERON REPRESSOR ARSR-RELATED"/>
    <property type="match status" value="1"/>
</dbReference>
<evidence type="ECO:0000256" key="2">
    <source>
        <dbReference type="ARBA" id="ARBA00023125"/>
    </source>
</evidence>
<dbReference type="PRINTS" id="PR00778">
    <property type="entry name" value="HTHARSR"/>
</dbReference>
<dbReference type="EMBL" id="JACHLY010000001">
    <property type="protein sequence ID" value="MBB6000515.1"/>
    <property type="molecule type" value="Genomic_DNA"/>
</dbReference>
<keyword evidence="1" id="KW-0805">Transcription regulation</keyword>
<dbReference type="SMART" id="SM00418">
    <property type="entry name" value="HTH_ARSR"/>
    <property type="match status" value="1"/>
</dbReference>
<dbReference type="Proteomes" id="UP000578077">
    <property type="component" value="Unassembled WGS sequence"/>
</dbReference>
<evidence type="ECO:0000256" key="1">
    <source>
        <dbReference type="ARBA" id="ARBA00023015"/>
    </source>
</evidence>
<dbReference type="Pfam" id="PF12840">
    <property type="entry name" value="HTH_20"/>
    <property type="match status" value="1"/>
</dbReference>
<evidence type="ECO:0000313" key="6">
    <source>
        <dbReference type="Proteomes" id="UP000578077"/>
    </source>
</evidence>